<evidence type="ECO:0000256" key="1">
    <source>
        <dbReference type="ARBA" id="ARBA00004141"/>
    </source>
</evidence>
<dbReference type="GO" id="GO:0016020">
    <property type="term" value="C:membrane"/>
    <property type="evidence" value="ECO:0007669"/>
    <property type="project" value="UniProtKB-SubCell"/>
</dbReference>
<name>A0A0K2SQI7_LIMPI</name>
<evidence type="ECO:0000256" key="5">
    <source>
        <dbReference type="SAM" id="Phobius"/>
    </source>
</evidence>
<evidence type="ECO:0000313" key="6">
    <source>
        <dbReference type="EMBL" id="BAS29390.1"/>
    </source>
</evidence>
<gene>
    <name evidence="6" type="ORF">LIP_3579</name>
</gene>
<accession>A0A0K2SQI7</accession>
<dbReference type="EMBL" id="AP014924">
    <property type="protein sequence ID" value="BAS29390.1"/>
    <property type="molecule type" value="Genomic_DNA"/>
</dbReference>
<feature type="transmembrane region" description="Helical" evidence="5">
    <location>
        <begin position="78"/>
        <end position="105"/>
    </location>
</feature>
<dbReference type="STRING" id="1555112.LIP_3579"/>
<evidence type="ECO:0000256" key="2">
    <source>
        <dbReference type="ARBA" id="ARBA00022692"/>
    </source>
</evidence>
<dbReference type="KEGG" id="lpil:LIP_3579"/>
<dbReference type="Proteomes" id="UP000065807">
    <property type="component" value="Chromosome"/>
</dbReference>
<protein>
    <submittedName>
        <fullName evidence="6">DoxX family protein</fullName>
    </submittedName>
</protein>
<reference evidence="7" key="1">
    <citation type="submission" date="2015-07" db="EMBL/GenBank/DDBJ databases">
        <title>Complete genome sequence and phylogenetic analysis of Limnochorda pilosa.</title>
        <authorList>
            <person name="Watanabe M."/>
            <person name="Kojima H."/>
            <person name="Fukui M."/>
        </authorList>
    </citation>
    <scope>NUCLEOTIDE SEQUENCE [LARGE SCALE GENOMIC DNA]</scope>
    <source>
        <strain evidence="7">HC45</strain>
    </source>
</reference>
<keyword evidence="4 5" id="KW-0472">Membrane</keyword>
<proteinExistence type="predicted"/>
<dbReference type="PATRIC" id="fig|1555112.3.peg.3617"/>
<keyword evidence="7" id="KW-1185">Reference proteome</keyword>
<dbReference type="Pfam" id="PF07681">
    <property type="entry name" value="DoxX"/>
    <property type="match status" value="1"/>
</dbReference>
<evidence type="ECO:0000256" key="4">
    <source>
        <dbReference type="ARBA" id="ARBA00023136"/>
    </source>
</evidence>
<dbReference type="OrthoDB" id="26941at2"/>
<comment type="subcellular location">
    <subcellularLocation>
        <location evidence="1">Membrane</location>
        <topology evidence="1">Multi-pass membrane protein</topology>
    </subcellularLocation>
</comment>
<sequence>MQAIKRILFTLLRVYVGYTWLEAGLHKAGDPNWFGANAGVAISGFFKGVLAKASGDHPAVQGWYASFIDNVAVPNATFFSYLIVLGEILVGIALIVGVFTAFAALMGAVMNLNFLLAGSTSSNPVLFTLEILILWAGVAAGYYGLDYFVRPLLQPYWQRLKDRLGASTQAAA</sequence>
<keyword evidence="3 5" id="KW-1133">Transmembrane helix</keyword>
<dbReference type="PANTHER" id="PTHR39157">
    <property type="entry name" value="INTEGRAL MEMBRANE PROTEIN-RELATED"/>
    <property type="match status" value="1"/>
</dbReference>
<evidence type="ECO:0000313" key="7">
    <source>
        <dbReference type="Proteomes" id="UP000065807"/>
    </source>
</evidence>
<dbReference type="InterPro" id="IPR032808">
    <property type="entry name" value="DoxX"/>
</dbReference>
<evidence type="ECO:0000256" key="3">
    <source>
        <dbReference type="ARBA" id="ARBA00022989"/>
    </source>
</evidence>
<reference evidence="7" key="2">
    <citation type="journal article" date="2016" name="Int. J. Syst. Evol. Microbiol.">
        <title>Complete genome sequence and cell structure of Limnochorda pilosa, a Gram-negative spore-former within the phylum Firmicutes.</title>
        <authorList>
            <person name="Watanabe M."/>
            <person name="Kojima H."/>
            <person name="Fukui M."/>
        </authorList>
    </citation>
    <scope>NUCLEOTIDE SEQUENCE [LARGE SCALE GENOMIC DNA]</scope>
    <source>
        <strain evidence="7">HC45</strain>
    </source>
</reference>
<dbReference type="RefSeq" id="WP_068141051.1">
    <property type="nucleotide sequence ID" value="NZ_AP014924.1"/>
</dbReference>
<organism evidence="6 7">
    <name type="scientific">Limnochorda pilosa</name>
    <dbReference type="NCBI Taxonomy" id="1555112"/>
    <lineage>
        <taxon>Bacteria</taxon>
        <taxon>Bacillati</taxon>
        <taxon>Bacillota</taxon>
        <taxon>Limnochordia</taxon>
        <taxon>Limnochordales</taxon>
        <taxon>Limnochordaceae</taxon>
        <taxon>Limnochorda</taxon>
    </lineage>
</organism>
<feature type="transmembrane region" description="Helical" evidence="5">
    <location>
        <begin position="125"/>
        <end position="145"/>
    </location>
</feature>
<keyword evidence="2 5" id="KW-0812">Transmembrane</keyword>
<dbReference type="AlphaFoldDB" id="A0A0K2SQI7"/>
<dbReference type="PANTHER" id="PTHR39157:SF1">
    <property type="entry name" value="DOXX FAMILY PROTEIN"/>
    <property type="match status" value="1"/>
</dbReference>